<dbReference type="PANTHER" id="PTHR11405">
    <property type="entry name" value="CARBAMOYLTRANSFERASE FAMILY MEMBER"/>
    <property type="match status" value="1"/>
</dbReference>
<feature type="binding site" evidence="19">
    <location>
        <position position="826"/>
    </location>
    <ligand>
        <name>ATP</name>
        <dbReference type="ChEBI" id="CHEBI:30616"/>
        <label>2</label>
    </ligand>
</feature>
<keyword evidence="10 19" id="KW-0547">Nucleotide-binding</keyword>
<feature type="binding site" evidence="19">
    <location>
        <position position="878"/>
    </location>
    <ligand>
        <name>ATP</name>
        <dbReference type="ChEBI" id="CHEBI:30616"/>
        <label>2</label>
    </ligand>
</feature>
<evidence type="ECO:0000259" key="21">
    <source>
        <dbReference type="PROSITE" id="PS51855"/>
    </source>
</evidence>
<feature type="binding site" evidence="19">
    <location>
        <position position="175"/>
    </location>
    <ligand>
        <name>ATP</name>
        <dbReference type="ChEBI" id="CHEBI:30616"/>
        <label>1</label>
    </ligand>
</feature>
<dbReference type="Proteomes" id="UP000199071">
    <property type="component" value="Unassembled WGS sequence"/>
</dbReference>
<keyword evidence="23" id="KW-1185">Reference proteome</keyword>
<evidence type="ECO:0000256" key="12">
    <source>
        <dbReference type="ARBA" id="ARBA00022842"/>
    </source>
</evidence>
<dbReference type="OrthoDB" id="9804197at2"/>
<feature type="binding site" evidence="19">
    <location>
        <position position="791"/>
    </location>
    <ligand>
        <name>ATP</name>
        <dbReference type="ChEBI" id="CHEBI:30616"/>
        <label>2</label>
    </ligand>
</feature>
<dbReference type="RefSeq" id="WP_090878817.1">
    <property type="nucleotide sequence ID" value="NZ_FMXQ01000008.1"/>
</dbReference>
<evidence type="ECO:0000256" key="1">
    <source>
        <dbReference type="ARBA" id="ARBA00001936"/>
    </source>
</evidence>
<keyword evidence="12" id="KW-0460">Magnesium</keyword>
<dbReference type="GO" id="GO:0006541">
    <property type="term" value="P:glutamine metabolic process"/>
    <property type="evidence" value="ECO:0007669"/>
    <property type="project" value="TreeGrafter"/>
</dbReference>
<feature type="binding site" evidence="19">
    <location>
        <position position="216"/>
    </location>
    <ligand>
        <name>ATP</name>
        <dbReference type="ChEBI" id="CHEBI:30616"/>
        <label>1</label>
    </ligand>
</feature>
<dbReference type="GO" id="GO:0004088">
    <property type="term" value="F:carbamoyl-phosphate synthase (glutamine-hydrolyzing) activity"/>
    <property type="evidence" value="ECO:0007669"/>
    <property type="project" value="UniProtKB-UniRule"/>
</dbReference>
<dbReference type="Gene3D" id="1.10.1030.10">
    <property type="entry name" value="Carbamoyl-phosphate synthetase, large subunit oligomerisation domain"/>
    <property type="match status" value="1"/>
</dbReference>
<dbReference type="FunFam" id="3.30.470.20:FF:000007">
    <property type="entry name" value="Carbamoyl-phosphate synthase large chain"/>
    <property type="match status" value="1"/>
</dbReference>
<feature type="binding site" evidence="19">
    <location>
        <position position="291"/>
    </location>
    <ligand>
        <name>Mn(2+)</name>
        <dbReference type="ChEBI" id="CHEBI:29035"/>
        <label>1</label>
    </ligand>
</feature>
<feature type="binding site" evidence="19">
    <location>
        <position position="878"/>
    </location>
    <ligand>
        <name>Mg(2+)</name>
        <dbReference type="ChEBI" id="CHEBI:18420"/>
        <label>4</label>
    </ligand>
</feature>
<feature type="binding site" evidence="19">
    <location>
        <position position="880"/>
    </location>
    <ligand>
        <name>Mg(2+)</name>
        <dbReference type="ChEBI" id="CHEBI:18420"/>
        <label>4</label>
    </ligand>
</feature>
<feature type="binding site" evidence="19">
    <location>
        <position position="307"/>
    </location>
    <ligand>
        <name>Mn(2+)</name>
        <dbReference type="ChEBI" id="CHEBI:29035"/>
        <label>2</label>
    </ligand>
</feature>
<dbReference type="InterPro" id="IPR005480">
    <property type="entry name" value="CPSase_lsu_oligo"/>
</dbReference>
<evidence type="ECO:0000256" key="19">
    <source>
        <dbReference type="HAMAP-Rule" id="MF_01210"/>
    </source>
</evidence>
<dbReference type="FunFam" id="1.10.1030.10:FF:000002">
    <property type="entry name" value="Carbamoyl-phosphate synthase large chain"/>
    <property type="match status" value="1"/>
</dbReference>
<comment type="function">
    <text evidence="17 19">Large subunit of the glutamine-dependent carbamoyl phosphate synthetase (CPSase). CPSase catalyzes the formation of carbamoyl phosphate from the ammonia moiety of glutamine, carbonate, and phosphate donated by ATP, constituting the first step of 2 biosynthetic pathways, one leading to arginine and/or urea and the other to pyrimidine nucleotides. The large subunit (synthetase) binds the substrates ammonia (free or transferred from glutamine from the small subunit), hydrogencarbonate and ATP and carries out an ATP-coupled ligase reaction, activating hydrogencarbonate by forming carboxy phosphate which reacts with ammonia to form carbamoyl phosphate.</text>
</comment>
<dbReference type="GO" id="GO:0006526">
    <property type="term" value="P:L-arginine biosynthetic process"/>
    <property type="evidence" value="ECO:0007669"/>
    <property type="project" value="UniProtKB-UniRule"/>
</dbReference>
<feature type="binding site" evidence="19">
    <location>
        <position position="823"/>
    </location>
    <ligand>
        <name>ATP</name>
        <dbReference type="ChEBI" id="CHEBI:30616"/>
        <label>2</label>
    </ligand>
</feature>
<feature type="binding site" evidence="19">
    <location>
        <position position="866"/>
    </location>
    <ligand>
        <name>Mn(2+)</name>
        <dbReference type="ChEBI" id="CHEBI:29035"/>
        <label>3</label>
    </ligand>
</feature>
<dbReference type="InterPro" id="IPR006275">
    <property type="entry name" value="CPSase_lsu"/>
</dbReference>
<dbReference type="SUPFAM" id="SSF56059">
    <property type="entry name" value="Glutathione synthetase ATP-binding domain-like"/>
    <property type="match status" value="2"/>
</dbReference>
<feature type="binding site" evidence="19">
    <location>
        <position position="305"/>
    </location>
    <ligand>
        <name>Mg(2+)</name>
        <dbReference type="ChEBI" id="CHEBI:18420"/>
        <label>2</label>
    </ligand>
</feature>
<feature type="binding site" evidence="19">
    <location>
        <position position="793"/>
    </location>
    <ligand>
        <name>ATP</name>
        <dbReference type="ChEBI" id="CHEBI:30616"/>
        <label>2</label>
    </ligand>
</feature>
<comment type="catalytic activity">
    <reaction evidence="15 19">
        <text>hydrogencarbonate + NH4(+) + 2 ATP = carbamoyl phosphate + 2 ADP + phosphate + 2 H(+)</text>
        <dbReference type="Rhea" id="RHEA:18029"/>
        <dbReference type="ChEBI" id="CHEBI:15378"/>
        <dbReference type="ChEBI" id="CHEBI:17544"/>
        <dbReference type="ChEBI" id="CHEBI:28938"/>
        <dbReference type="ChEBI" id="CHEBI:30616"/>
        <dbReference type="ChEBI" id="CHEBI:43474"/>
        <dbReference type="ChEBI" id="CHEBI:58228"/>
        <dbReference type="ChEBI" id="CHEBI:456216"/>
        <dbReference type="EC" id="6.3.4.16"/>
    </reaction>
</comment>
<name>A0A1G6DUL5_9HYPH</name>
<feature type="region of interest" description="Carboxyphosphate synthetic domain" evidence="19">
    <location>
        <begin position="1"/>
        <end position="409"/>
    </location>
</feature>
<dbReference type="FunFam" id="3.40.50.20:FF:000001">
    <property type="entry name" value="Carbamoyl-phosphate synthase large chain"/>
    <property type="match status" value="1"/>
</dbReference>
<sequence>MPKRTDIQSVLIIGAGPIVIGQACEFDYSGTQAVKALKEEGYRVVLVNSNPATIMTDPEIADATYIEPITPELVAKIIEKERSERPDEKLVLLPTMGGQTALNCALSLRKDGVLDKFDVELIGATAEAIDKAEDRELFREAMGKIGLETPRSELAHSLVDALKAMDIIGLPAIIRPSFTMGGTGGGIAYNREEFLEIVERGIDASPTDEVLIEESVIGWKEFEMEVVRDKADNCIIVCSIENIDPMGIHTGDSITVAPALTLTDKEFQVMRDASLAVLREIGVETGGSNVQFAVNPADGRLIVIEMNPRVSRSSALASKATGFPIAKVAAKLAVGYTLDELENDITGGATPAAFEPTIDYVVTKIPRFAFEKFPGAEPLLTTAMKSVGEVMAIGRTFAESLQKALRGLETGYSGLDEVVIPGLDEGDDKNAIRAALGRPTPDRLLTCAQAMRHGMSIEEIHAVSKIDPWFLRQLQSIVESESKVRSHGLPDIPGPLRRLKAMGFSDARLGGLAGKSEADVAALRAELGVHPVYKRIDTCAAEFASPTAYLYSTYEPPFAGAAASEAEPTDRRKVIILGGGPNRIGQGIEFDYCCCHACFALSDAGFETIMINCNPETVSTDYDTSDRLYFEPLTAEDVLEIVRVEQSKGTLHGVIVQFGGQTPLKLAHALQEADVPILGTSPDAIDLAEDRDRFQKLISKLGLKQPKNGIAYSVEQARLVVAELGYPLVVRPSYVLGGRAMQIIREDTQLGDYLLGTLPELVPGDVKIRYPNDKTGQINTLLGKNPLLFDRYLSDAIEVDVDALADTKDVFICGIMEHIEQAGIHSGDSACSLPPHSLSAETIAELEKQTRALALGLEVRGLMNVQYAIKDGDIYVLEVNPRASRTVPFVAKTVGKPFAKIGSLVMAGTPLADFDLKPNGIDHVAVKEAVFPFARFPNVDTLLGPEMRSTGEAMGLDRDYAVAFAKSQLAAGGAVPISGTVFVSVRDSDKSGIVNAMKLLKSLGFDIVATSGTQRFLEAEGVPCAKINKVLEGRPHIVDAIKNGGIQLVINTTEGRQAFTDSRSLRRAALLHRVPYYTTIAGAVAASLGIEAYKHGSLEVRPLQSYFSPA</sequence>
<keyword evidence="8" id="KW-0479">Metal-binding</keyword>
<proteinExistence type="inferred from homology"/>
<feature type="binding site" evidence="19">
    <location>
        <position position="291"/>
    </location>
    <ligand>
        <name>Mg(2+)</name>
        <dbReference type="ChEBI" id="CHEBI:18420"/>
        <label>1</label>
    </ligand>
</feature>
<dbReference type="Pfam" id="PF02787">
    <property type="entry name" value="CPSase_L_D3"/>
    <property type="match status" value="1"/>
</dbReference>
<evidence type="ECO:0000256" key="6">
    <source>
        <dbReference type="ARBA" id="ARBA00022598"/>
    </source>
</evidence>
<feature type="binding site" evidence="19">
    <location>
        <position position="305"/>
    </location>
    <ligand>
        <name>Mg(2+)</name>
        <dbReference type="ChEBI" id="CHEBI:18420"/>
        <label>1</label>
    </ligand>
</feature>
<feature type="domain" description="ATP-grasp" evidence="20">
    <location>
        <begin position="695"/>
        <end position="907"/>
    </location>
</feature>
<gene>
    <name evidence="19" type="primary">carB</name>
    <name evidence="22" type="ORF">SAMN02982931_03793</name>
</gene>
<comment type="cofactor">
    <cofactor evidence="1">
        <name>Mn(2+)</name>
        <dbReference type="ChEBI" id="CHEBI:29035"/>
    </cofactor>
</comment>
<evidence type="ECO:0000256" key="13">
    <source>
        <dbReference type="ARBA" id="ARBA00022975"/>
    </source>
</evidence>
<dbReference type="Gene3D" id="3.40.50.1380">
    <property type="entry name" value="Methylglyoxal synthase-like domain"/>
    <property type="match status" value="1"/>
</dbReference>
<evidence type="ECO:0000256" key="10">
    <source>
        <dbReference type="ARBA" id="ARBA00022741"/>
    </source>
</evidence>
<dbReference type="InterPro" id="IPR005479">
    <property type="entry name" value="CPAse_ATP-bd"/>
</dbReference>
<dbReference type="Gene3D" id="3.30.470.20">
    <property type="entry name" value="ATP-grasp fold, B domain"/>
    <property type="match status" value="2"/>
</dbReference>
<dbReference type="InterPro" id="IPR033937">
    <property type="entry name" value="MGS_CPS_CarB"/>
</dbReference>
<dbReference type="GO" id="GO:0046872">
    <property type="term" value="F:metal ion binding"/>
    <property type="evidence" value="ECO:0007669"/>
    <property type="project" value="UniProtKB-KW"/>
</dbReference>
<feature type="binding site" evidence="19">
    <location>
        <position position="247"/>
    </location>
    <ligand>
        <name>ATP</name>
        <dbReference type="ChEBI" id="CHEBI:30616"/>
        <label>1</label>
    </ligand>
</feature>
<feature type="binding site" evidence="19">
    <location>
        <position position="878"/>
    </location>
    <ligand>
        <name>Mn(2+)</name>
        <dbReference type="ChEBI" id="CHEBI:29035"/>
        <label>3</label>
    </ligand>
</feature>
<evidence type="ECO:0000256" key="3">
    <source>
        <dbReference type="ARBA" id="ARBA00005077"/>
    </source>
</evidence>
<keyword evidence="6 19" id="KW-0436">Ligase</keyword>
<dbReference type="PROSITE" id="PS00866">
    <property type="entry name" value="CPSASE_1"/>
    <property type="match status" value="1"/>
</dbReference>
<dbReference type="SUPFAM" id="SSF48108">
    <property type="entry name" value="Carbamoyl phosphate synthetase, large subunit connection domain"/>
    <property type="match status" value="1"/>
</dbReference>
<feature type="binding site" evidence="19">
    <location>
        <position position="214"/>
    </location>
    <ligand>
        <name>ATP</name>
        <dbReference type="ChEBI" id="CHEBI:30616"/>
        <label>1</label>
    </ligand>
</feature>
<feature type="binding site" evidence="19">
    <location>
        <position position="880"/>
    </location>
    <ligand>
        <name>Mn(2+)</name>
        <dbReference type="ChEBI" id="CHEBI:29035"/>
        <label>4</label>
    </ligand>
</feature>
<dbReference type="SMART" id="SM00851">
    <property type="entry name" value="MGS"/>
    <property type="match status" value="1"/>
</dbReference>
<keyword evidence="14" id="KW-0464">Manganese</keyword>
<dbReference type="Pfam" id="PF02142">
    <property type="entry name" value="MGS"/>
    <property type="match status" value="1"/>
</dbReference>
<dbReference type="NCBIfam" id="TIGR01369">
    <property type="entry name" value="CPSaseII_lrg"/>
    <property type="match status" value="1"/>
</dbReference>
<feature type="region of interest" description="Allosteric domain" evidence="19">
    <location>
        <begin position="973"/>
        <end position="1110"/>
    </location>
</feature>
<keyword evidence="7 19" id="KW-0028">Amino-acid biosynthesis</keyword>
<evidence type="ECO:0000313" key="23">
    <source>
        <dbReference type="Proteomes" id="UP000199071"/>
    </source>
</evidence>
<dbReference type="AlphaFoldDB" id="A0A1G6DUL5"/>
<dbReference type="PROSITE" id="PS51257">
    <property type="entry name" value="PROKAR_LIPOPROTEIN"/>
    <property type="match status" value="1"/>
</dbReference>
<comment type="domain">
    <text evidence="19">The large subunit is composed of 2 ATP-grasp domains that are involved in binding the 2 ATP molecules needed for carbamoyl phosphate synthesis. The N-terminal ATP-grasp domain (referred to as the carboxyphosphate synthetic component) catalyzes the ATP-dependent phosphorylation of hydrogencarbonate to carboxyphosphate and the subsequent nucleophilic attack by ammonia to form a carbamate intermediate. The C-terminal ATP-grasp domain (referred to as the carbamoyl phosphate synthetic component) then catalyzes the phosphorylation of carbamate with the second ATP to form the end product carbamoyl phosphate. The reactive and unstable enzyme intermediates are sequentially channeled from one active site to the next through the interior of the protein over a distance of at least 96 A.</text>
</comment>
<feature type="binding site" evidence="19">
    <location>
        <position position="291"/>
    </location>
    <ligand>
        <name>ATP</name>
        <dbReference type="ChEBI" id="CHEBI:30616"/>
        <label>1</label>
    </ligand>
</feature>
<evidence type="ECO:0000256" key="14">
    <source>
        <dbReference type="ARBA" id="ARBA00023211"/>
    </source>
</evidence>
<comment type="caution">
    <text evidence="19">Lacks conserved residue(s) required for the propagation of feature annotation.</text>
</comment>
<dbReference type="EMBL" id="FMXQ01000008">
    <property type="protein sequence ID" value="SDB48798.1"/>
    <property type="molecule type" value="Genomic_DNA"/>
</dbReference>
<feature type="binding site" evidence="19">
    <location>
        <position position="305"/>
    </location>
    <ligand>
        <name>ATP</name>
        <dbReference type="ChEBI" id="CHEBI:30616"/>
        <label>1</label>
    </ligand>
</feature>
<feature type="binding site" evidence="19">
    <location>
        <position position="307"/>
    </location>
    <ligand>
        <name>Mg(2+)</name>
        <dbReference type="ChEBI" id="CHEBI:18420"/>
        <label>2</label>
    </ligand>
</feature>
<feature type="domain" description="ATP-grasp" evidence="20">
    <location>
        <begin position="139"/>
        <end position="334"/>
    </location>
</feature>
<feature type="binding site" evidence="19">
    <location>
        <position position="249"/>
    </location>
    <ligand>
        <name>ATP</name>
        <dbReference type="ChEBI" id="CHEBI:30616"/>
        <label>1</label>
    </ligand>
</feature>
<dbReference type="PANTHER" id="PTHR11405:SF53">
    <property type="entry name" value="CARBAMOYL-PHOSPHATE SYNTHASE [AMMONIA], MITOCHONDRIAL"/>
    <property type="match status" value="1"/>
</dbReference>
<dbReference type="InterPro" id="IPR016185">
    <property type="entry name" value="PreATP-grasp_dom_sf"/>
</dbReference>
<comment type="pathway">
    <text evidence="3 19">Amino-acid biosynthesis; L-arginine biosynthesis; carbamoyl phosphate from bicarbonate: step 1/1.</text>
</comment>
<feature type="domain" description="MGS-like" evidence="21">
    <location>
        <begin position="973"/>
        <end position="1110"/>
    </location>
</feature>
<feature type="binding site" evidence="19">
    <location>
        <position position="221"/>
    </location>
    <ligand>
        <name>ATP</name>
        <dbReference type="ChEBI" id="CHEBI:30616"/>
        <label>1</label>
    </ligand>
</feature>
<feature type="binding site" evidence="19">
    <location>
        <position position="866"/>
    </location>
    <ligand>
        <name>ATP</name>
        <dbReference type="ChEBI" id="CHEBI:30616"/>
        <label>2</label>
    </ligand>
</feature>
<dbReference type="Pfam" id="PF02786">
    <property type="entry name" value="CPSase_L_D2"/>
    <property type="match status" value="3"/>
</dbReference>
<dbReference type="InterPro" id="IPR005483">
    <property type="entry name" value="CPSase_dom"/>
</dbReference>
<evidence type="ECO:0000256" key="16">
    <source>
        <dbReference type="ARBA" id="ARBA00048816"/>
    </source>
</evidence>
<dbReference type="GO" id="GO:0005524">
    <property type="term" value="F:ATP binding"/>
    <property type="evidence" value="ECO:0007669"/>
    <property type="project" value="UniProtKB-UniRule"/>
</dbReference>
<evidence type="ECO:0000256" key="4">
    <source>
        <dbReference type="ARBA" id="ARBA00009799"/>
    </source>
</evidence>
<dbReference type="GO" id="GO:0005737">
    <property type="term" value="C:cytoplasm"/>
    <property type="evidence" value="ECO:0007669"/>
    <property type="project" value="TreeGrafter"/>
</dbReference>
<comment type="cofactor">
    <cofactor evidence="19">
        <name>Mg(2+)</name>
        <dbReference type="ChEBI" id="CHEBI:18420"/>
    </cofactor>
    <cofactor evidence="19">
        <name>Mn(2+)</name>
        <dbReference type="ChEBI" id="CHEBI:29035"/>
    </cofactor>
    <text evidence="19">Binds 4 Mg(2+) or Mn(2+) ions per subunit.</text>
</comment>
<comment type="pathway">
    <text evidence="2 19">Pyrimidine metabolism; UMP biosynthesis via de novo pathway; (S)-dihydroorotate from bicarbonate: step 1/3.</text>
</comment>
<feature type="binding site" evidence="19">
    <location>
        <position position="182"/>
    </location>
    <ligand>
        <name>ATP</name>
        <dbReference type="ChEBI" id="CHEBI:30616"/>
        <label>1</label>
    </ligand>
</feature>
<feature type="binding site" evidence="19">
    <location>
        <position position="248"/>
    </location>
    <ligand>
        <name>ATP</name>
        <dbReference type="ChEBI" id="CHEBI:30616"/>
        <label>1</label>
    </ligand>
</feature>
<evidence type="ECO:0000256" key="9">
    <source>
        <dbReference type="ARBA" id="ARBA00022737"/>
    </source>
</evidence>
<dbReference type="Pfam" id="PF25596">
    <property type="entry name" value="CPSase_L_D1"/>
    <property type="match status" value="2"/>
</dbReference>
<evidence type="ECO:0000259" key="20">
    <source>
        <dbReference type="PROSITE" id="PS50975"/>
    </source>
</evidence>
<dbReference type="CDD" id="cd01424">
    <property type="entry name" value="MGS_CPS_II"/>
    <property type="match status" value="1"/>
</dbReference>
<feature type="binding site" evidence="19">
    <location>
        <position position="181"/>
    </location>
    <ligand>
        <name>ATP</name>
        <dbReference type="ChEBI" id="CHEBI:30616"/>
        <label>1</label>
    </ligand>
</feature>
<dbReference type="FunFam" id="3.40.50.20:FF:000003">
    <property type="entry name" value="Carbamoyl-phosphate synthase large chain"/>
    <property type="match status" value="1"/>
</dbReference>
<feature type="binding site" evidence="19">
    <location>
        <position position="798"/>
    </location>
    <ligand>
        <name>ATP</name>
        <dbReference type="ChEBI" id="CHEBI:30616"/>
        <label>2</label>
    </ligand>
</feature>
<feature type="binding site" evidence="19">
    <location>
        <position position="878"/>
    </location>
    <ligand>
        <name>Mn(2+)</name>
        <dbReference type="ChEBI" id="CHEBI:29035"/>
        <label>4</label>
    </ligand>
</feature>
<evidence type="ECO:0000256" key="5">
    <source>
        <dbReference type="ARBA" id="ARBA00022571"/>
    </source>
</evidence>
<dbReference type="NCBIfam" id="NF009455">
    <property type="entry name" value="PRK12815.1"/>
    <property type="match status" value="1"/>
</dbReference>
<dbReference type="InterPro" id="IPR036914">
    <property type="entry name" value="MGS-like_dom_sf"/>
</dbReference>
<evidence type="ECO:0000313" key="22">
    <source>
        <dbReference type="EMBL" id="SDB48798.1"/>
    </source>
</evidence>
<keyword evidence="9 19" id="KW-0677">Repeat</keyword>
<feature type="binding site" evidence="19">
    <location>
        <position position="731"/>
    </location>
    <ligand>
        <name>ATP</name>
        <dbReference type="ChEBI" id="CHEBI:30616"/>
        <label>2</label>
    </ligand>
</feature>
<dbReference type="GO" id="GO:0004087">
    <property type="term" value="F:carbamoyl-phosphate synthase (ammonia) activity"/>
    <property type="evidence" value="ECO:0007669"/>
    <property type="project" value="UniProtKB-EC"/>
</dbReference>
<evidence type="ECO:0000256" key="15">
    <source>
        <dbReference type="ARBA" id="ARBA00047359"/>
    </source>
</evidence>
<accession>A0A1G6DUL5</accession>
<comment type="catalytic activity">
    <reaction evidence="16 19">
        <text>hydrogencarbonate + L-glutamine + 2 ATP + H2O = carbamoyl phosphate + L-glutamate + 2 ADP + phosphate + 2 H(+)</text>
        <dbReference type="Rhea" id="RHEA:18633"/>
        <dbReference type="ChEBI" id="CHEBI:15377"/>
        <dbReference type="ChEBI" id="CHEBI:15378"/>
        <dbReference type="ChEBI" id="CHEBI:17544"/>
        <dbReference type="ChEBI" id="CHEBI:29985"/>
        <dbReference type="ChEBI" id="CHEBI:30616"/>
        <dbReference type="ChEBI" id="CHEBI:43474"/>
        <dbReference type="ChEBI" id="CHEBI:58228"/>
        <dbReference type="ChEBI" id="CHEBI:58359"/>
        <dbReference type="ChEBI" id="CHEBI:456216"/>
        <dbReference type="EC" id="6.3.5.5"/>
    </reaction>
</comment>
<organism evidence="22 23">
    <name type="scientific">Bauldia litoralis</name>
    <dbReference type="NCBI Taxonomy" id="665467"/>
    <lineage>
        <taxon>Bacteria</taxon>
        <taxon>Pseudomonadati</taxon>
        <taxon>Pseudomonadota</taxon>
        <taxon>Alphaproteobacteria</taxon>
        <taxon>Hyphomicrobiales</taxon>
        <taxon>Kaistiaceae</taxon>
        <taxon>Bauldia</taxon>
    </lineage>
</organism>
<feature type="binding site" evidence="19">
    <location>
        <position position="825"/>
    </location>
    <ligand>
        <name>ATP</name>
        <dbReference type="ChEBI" id="CHEBI:30616"/>
        <label>2</label>
    </ligand>
</feature>
<feature type="binding site" evidence="19">
    <location>
        <position position="866"/>
    </location>
    <ligand>
        <name>Mg(2+)</name>
        <dbReference type="ChEBI" id="CHEBI:18420"/>
        <label>3</label>
    </ligand>
</feature>
<evidence type="ECO:0000256" key="8">
    <source>
        <dbReference type="ARBA" id="ARBA00022723"/>
    </source>
</evidence>
<dbReference type="HAMAP" id="MF_01210_B">
    <property type="entry name" value="CPSase_L_chain_B"/>
    <property type="match status" value="1"/>
</dbReference>
<evidence type="ECO:0000256" key="7">
    <source>
        <dbReference type="ARBA" id="ARBA00022605"/>
    </source>
</evidence>
<dbReference type="SMART" id="SM01096">
    <property type="entry name" value="CPSase_L_D3"/>
    <property type="match status" value="1"/>
</dbReference>
<evidence type="ECO:0000256" key="17">
    <source>
        <dbReference type="ARBA" id="ARBA00057223"/>
    </source>
</evidence>
<dbReference type="InterPro" id="IPR011607">
    <property type="entry name" value="MGS-like_dom"/>
</dbReference>
<evidence type="ECO:0000256" key="18">
    <source>
        <dbReference type="ARBA" id="ARBA00062056"/>
    </source>
</evidence>
<keyword evidence="5 19" id="KW-0055">Arginine biosynthesis</keyword>
<comment type="similarity">
    <text evidence="4 19">Belongs to the CarB family.</text>
</comment>
<dbReference type="EC" id="6.3.5.5" evidence="19"/>
<keyword evidence="13 19" id="KW-0665">Pyrimidine biosynthesis</keyword>
<dbReference type="PROSITE" id="PS00867">
    <property type="entry name" value="CPSASE_2"/>
    <property type="match status" value="2"/>
</dbReference>
<dbReference type="UniPathway" id="UPA00068">
    <property type="reaction ID" value="UER00171"/>
</dbReference>
<evidence type="ECO:0000256" key="11">
    <source>
        <dbReference type="ARBA" id="ARBA00022840"/>
    </source>
</evidence>
<dbReference type="FunFam" id="3.30.470.20:FF:000013">
    <property type="entry name" value="Carbamoyl-phosphate synthase large chain"/>
    <property type="match status" value="1"/>
</dbReference>
<dbReference type="PRINTS" id="PR00098">
    <property type="entry name" value="CPSASE"/>
</dbReference>
<dbReference type="Gene3D" id="3.40.50.20">
    <property type="match status" value="2"/>
</dbReference>
<feature type="binding site" evidence="19">
    <location>
        <position position="824"/>
    </location>
    <ligand>
        <name>ATP</name>
        <dbReference type="ChEBI" id="CHEBI:30616"/>
        <label>2</label>
    </ligand>
</feature>
<feature type="binding site" evidence="19">
    <location>
        <position position="305"/>
    </location>
    <ligand>
        <name>Mn(2+)</name>
        <dbReference type="ChEBI" id="CHEBI:29035"/>
        <label>2</label>
    </ligand>
</feature>
<dbReference type="PROSITE" id="PS50975">
    <property type="entry name" value="ATP_GRASP"/>
    <property type="match status" value="2"/>
</dbReference>
<dbReference type="EC" id="6.3.4.16" evidence="19"/>
<dbReference type="SUPFAM" id="SSF52335">
    <property type="entry name" value="Methylglyoxal synthase-like"/>
    <property type="match status" value="1"/>
</dbReference>
<dbReference type="PROSITE" id="PS51855">
    <property type="entry name" value="MGS"/>
    <property type="match status" value="1"/>
</dbReference>
<protein>
    <recommendedName>
        <fullName evidence="19">Carbamoyl phosphate synthase large chain</fullName>
        <ecNumber evidence="19">6.3.4.16</ecNumber>
        <ecNumber evidence="19">6.3.5.5</ecNumber>
    </recommendedName>
    <alternativeName>
        <fullName evidence="19">Carbamoyl phosphate synthetase ammonia chain</fullName>
    </alternativeName>
</protein>
<dbReference type="InterPro" id="IPR011761">
    <property type="entry name" value="ATP-grasp"/>
</dbReference>
<dbReference type="InterPro" id="IPR058047">
    <property type="entry name" value="CPSase_preATP-grasp"/>
</dbReference>
<dbReference type="SUPFAM" id="SSF52440">
    <property type="entry name" value="PreATP-grasp domain"/>
    <property type="match status" value="2"/>
</dbReference>
<comment type="subunit">
    <text evidence="18 19">Composed of two chains; the small (or glutamine) chain promotes the hydrolysis of glutamine to ammonia, which is used by the large (or ammonia) chain to synthesize carbamoyl phosphate. Tetramer of heterodimers (alpha,beta)4.</text>
</comment>
<dbReference type="NCBIfam" id="NF003671">
    <property type="entry name" value="PRK05294.1"/>
    <property type="match status" value="1"/>
</dbReference>
<feature type="binding site" evidence="19">
    <location>
        <position position="878"/>
    </location>
    <ligand>
        <name>Mg(2+)</name>
        <dbReference type="ChEBI" id="CHEBI:18420"/>
        <label>3</label>
    </ligand>
</feature>
<dbReference type="InterPro" id="IPR036897">
    <property type="entry name" value="CarbamoylP_synth_lsu_oligo_sf"/>
</dbReference>
<dbReference type="STRING" id="665467.SAMN02982931_03793"/>
<dbReference type="GO" id="GO:0044205">
    <property type="term" value="P:'de novo' UMP biosynthetic process"/>
    <property type="evidence" value="ECO:0007669"/>
    <property type="project" value="UniProtKB-UniRule"/>
</dbReference>
<evidence type="ECO:0000256" key="2">
    <source>
        <dbReference type="ARBA" id="ARBA00004812"/>
    </source>
</evidence>
<feature type="binding site" evidence="19">
    <location>
        <position position="305"/>
    </location>
    <ligand>
        <name>Mn(2+)</name>
        <dbReference type="ChEBI" id="CHEBI:29035"/>
        <label>1</label>
    </ligand>
</feature>
<reference evidence="22 23" key="1">
    <citation type="submission" date="2016-10" db="EMBL/GenBank/DDBJ databases">
        <authorList>
            <person name="de Groot N.N."/>
        </authorList>
    </citation>
    <scope>NUCLEOTIDE SEQUENCE [LARGE SCALE GENOMIC DNA]</scope>
    <source>
        <strain evidence="22 23">ATCC 35022</strain>
    </source>
</reference>
<dbReference type="UniPathway" id="UPA00070">
    <property type="reaction ID" value="UER00115"/>
</dbReference>
<keyword evidence="11 19" id="KW-0067">ATP-binding</keyword>
<feature type="binding site" evidence="19">
    <location>
        <position position="135"/>
    </location>
    <ligand>
        <name>ATP</name>
        <dbReference type="ChEBI" id="CHEBI:30616"/>
        <label>1</label>
    </ligand>
</feature>